<evidence type="ECO:0000313" key="4">
    <source>
        <dbReference type="EMBL" id="RGE70596.1"/>
    </source>
</evidence>
<gene>
    <name evidence="4" type="ORF">DWY69_16850</name>
    <name evidence="3" type="ORF">DXC51_23020</name>
</gene>
<dbReference type="SUPFAM" id="SSF48208">
    <property type="entry name" value="Six-hairpin glycosidases"/>
    <property type="match status" value="1"/>
</dbReference>
<dbReference type="EMBL" id="QVLU01000015">
    <property type="protein sequence ID" value="RGE70596.1"/>
    <property type="molecule type" value="Genomic_DNA"/>
</dbReference>
<proteinExistence type="predicted"/>
<dbReference type="Pfam" id="PF20736">
    <property type="entry name" value="Glyco_hydro127M"/>
    <property type="match status" value="1"/>
</dbReference>
<dbReference type="Proteomes" id="UP000260812">
    <property type="component" value="Unassembled WGS sequence"/>
</dbReference>
<evidence type="ECO:0000259" key="1">
    <source>
        <dbReference type="Pfam" id="PF07944"/>
    </source>
</evidence>
<reference evidence="3 6" key="1">
    <citation type="submission" date="2018-08" db="EMBL/GenBank/DDBJ databases">
        <title>A genome reference for cultivated species of the human gut microbiota.</title>
        <authorList>
            <person name="Zou Y."/>
            <person name="Xue W."/>
            <person name="Luo G."/>
        </authorList>
    </citation>
    <scope>NUCLEOTIDE SEQUENCE [LARGE SCALE GENOMIC DNA]</scope>
    <source>
        <strain evidence="4 6">AF26-4BH</strain>
        <strain evidence="3">TF05-5AC</strain>
    </source>
</reference>
<dbReference type="InterPro" id="IPR012878">
    <property type="entry name" value="Beta-AFase-like_GH127_cat"/>
</dbReference>
<accession>A0A3E3HXX6</accession>
<dbReference type="Proteomes" id="UP000261166">
    <property type="component" value="Unassembled WGS sequence"/>
</dbReference>
<feature type="domain" description="Non-reducing end beta-L-arabinofuranosidase-like GH127 catalytic" evidence="1">
    <location>
        <begin position="92"/>
        <end position="407"/>
    </location>
</feature>
<dbReference type="InterPro" id="IPR008928">
    <property type="entry name" value="6-hairpin_glycosidase_sf"/>
</dbReference>
<dbReference type="AlphaFoldDB" id="A0A3E3HXX6"/>
<evidence type="ECO:0008006" key="7">
    <source>
        <dbReference type="Google" id="ProtNLM"/>
    </source>
</evidence>
<organism evidence="3 5">
    <name type="scientific">Eisenbergiella massiliensis</name>
    <dbReference type="NCBI Taxonomy" id="1720294"/>
    <lineage>
        <taxon>Bacteria</taxon>
        <taxon>Bacillati</taxon>
        <taxon>Bacillota</taxon>
        <taxon>Clostridia</taxon>
        <taxon>Lachnospirales</taxon>
        <taxon>Lachnospiraceae</taxon>
        <taxon>Eisenbergiella</taxon>
    </lineage>
</organism>
<evidence type="ECO:0000313" key="6">
    <source>
        <dbReference type="Proteomes" id="UP000261166"/>
    </source>
</evidence>
<evidence type="ECO:0000313" key="3">
    <source>
        <dbReference type="EMBL" id="RGE56670.1"/>
    </source>
</evidence>
<dbReference type="GO" id="GO:0005975">
    <property type="term" value="P:carbohydrate metabolic process"/>
    <property type="evidence" value="ECO:0007669"/>
    <property type="project" value="InterPro"/>
</dbReference>
<evidence type="ECO:0000313" key="5">
    <source>
        <dbReference type="Proteomes" id="UP000260812"/>
    </source>
</evidence>
<dbReference type="EMBL" id="QVLV01000022">
    <property type="protein sequence ID" value="RGE56670.1"/>
    <property type="molecule type" value="Genomic_DNA"/>
</dbReference>
<comment type="caution">
    <text evidence="3">The sequence shown here is derived from an EMBL/GenBank/DDBJ whole genome shotgun (WGS) entry which is preliminary data.</text>
</comment>
<dbReference type="Pfam" id="PF07944">
    <property type="entry name" value="Beta-AFase-like_GH127_cat"/>
    <property type="match status" value="1"/>
</dbReference>
<dbReference type="PANTHER" id="PTHR31151">
    <property type="entry name" value="PROLINE-TRNA LIGASE (DUF1680)"/>
    <property type="match status" value="1"/>
</dbReference>
<dbReference type="PANTHER" id="PTHR31151:SF0">
    <property type="entry name" value="PROLINE-TRNA LIGASE (DUF1680)"/>
    <property type="match status" value="1"/>
</dbReference>
<name>A0A3E3HXX6_9FIRM</name>
<protein>
    <recommendedName>
        <fullName evidence="7">Glycoside hydrolase family 127 protein</fullName>
    </recommendedName>
</protein>
<keyword evidence="5" id="KW-1185">Reference proteome</keyword>
<evidence type="ECO:0000259" key="2">
    <source>
        <dbReference type="Pfam" id="PF20736"/>
    </source>
</evidence>
<feature type="domain" description="Non-reducing end beta-L-arabinofuranosidase-like GH127 middle" evidence="2">
    <location>
        <begin position="427"/>
        <end position="505"/>
    </location>
</feature>
<dbReference type="InterPro" id="IPR049046">
    <property type="entry name" value="Beta-AFase-like_GH127_middle"/>
</dbReference>
<sequence length="645" mass="73455">MPGSCGPFGTACSRKYSIKQTQEKRNKKGVYVMKKKKFTPLTAKELRPEGWLRQQLKIQAEGLSGHLDLIWPDIRDSKWISGDKEGWERVPYWLDGFIPLAYLLEDEELKKRAARYIDAILERQEEDGWICPCSREERSTYDVWAAFLICKVLVLYYECSGDDRIEQAVYRAMHNLLLHVTNSTLFNWSAARWYECLVPLLWLYERRPEDWMLKLAFVLEAEGLDYEKLYRNFDFAHPAVDKYWTQLNHVVNTAMAFKSRALMSLLTGESADGFAREMYEKVMRYNSMATGHFTGDECLSGDSPVQGSECCSVAEAMYSYEILLAVSGNPFWGDLLEKEAFNCLPATTTPDMWAHQYVQMTNQICCSRIAPDQVPFNSNGGEAHMFGLEPNFGCCTANFNQAWPKFALSAVALSADGLAVMSPVPVSVRIEKEGTAVSLQVISGYPFRDEAVIEITAERPVEMELLVRIPGFAQGALVDGEKAEPGSFYRIYRKWEGSTRVKVSFSFVPVLTDRPNDMKALVRGPLVFSLPITETCRKLEYVKDGVERKAPYCDYELTPASDWNYGFCTETFEVRGNEIGEYPFAVDNPPLQIKTEMVKIPWQENGGVCAHLPQERRALSQPEEKLLQPYGCTNLRMTEMPLVSR</sequence>